<reference evidence="3" key="1">
    <citation type="submission" date="2017-09" db="EMBL/GenBank/DDBJ databases">
        <authorList>
            <person name="Regsiter A."/>
            <person name="William W."/>
        </authorList>
    </citation>
    <scope>NUCLEOTIDE SEQUENCE [LARGE SCALE GENOMIC DNA]</scope>
    <source>
        <strain evidence="3">500-1</strain>
    </source>
</reference>
<name>A0A2C8FAV0_9BACT</name>
<gene>
    <name evidence="2" type="ORF">DPRO_2655</name>
</gene>
<protein>
    <recommendedName>
        <fullName evidence="1">Spore protein YkvP/CgeB glycosyl transferase-like domain-containing protein</fullName>
    </recommendedName>
</protein>
<evidence type="ECO:0000259" key="1">
    <source>
        <dbReference type="Pfam" id="PF13524"/>
    </source>
</evidence>
<dbReference type="Gene3D" id="3.40.50.2000">
    <property type="entry name" value="Glycogen Phosphorylase B"/>
    <property type="match status" value="1"/>
</dbReference>
<evidence type="ECO:0000313" key="2">
    <source>
        <dbReference type="EMBL" id="SOB59564.1"/>
    </source>
</evidence>
<feature type="domain" description="Spore protein YkvP/CgeB glycosyl transferase-like" evidence="1">
    <location>
        <begin position="170"/>
        <end position="277"/>
    </location>
</feature>
<dbReference type="InterPro" id="IPR055259">
    <property type="entry name" value="YkvP/CgeB_Glyco_trans-like"/>
</dbReference>
<accession>A0A2C8FAV0</accession>
<sequence length="330" mass="37563">MNPKKVAWIGGIYFKNEFADLGYSVTHIPMTEPDLLRWEEIVDRVGGEPDMVIYADRSFPPPLLGVERFPCLTAFYAIDSHIHSWYPMYAQGFDLALVSLRDHLPRFRQRLRDDQVIWLPPYPLRDLQPPTEPVAKEWDLLFAGSVDKETTPERYEFLKELKSRFPNLEVRSGHFGELFPKARVVLNIAERGDLNFRVFEALACGSCLLTPAIGNGQSQLFTDGEHLATYPPDDMDQLIETACRLLDDEGTRERMGIAGSKAIDDAHRPVHRAKSLHDAITTLPDEVVANRLADAAFIHTKYLKLVYLHWAEVYGDTPLGRAYLKAALNR</sequence>
<dbReference type="OrthoDB" id="9800484at2"/>
<evidence type="ECO:0000313" key="3">
    <source>
        <dbReference type="Proteomes" id="UP000219215"/>
    </source>
</evidence>
<proteinExistence type="predicted"/>
<dbReference type="AlphaFoldDB" id="A0A2C8FAV0"/>
<dbReference type="KEGG" id="pprf:DPRO_2655"/>
<keyword evidence="3" id="KW-1185">Reference proteome</keyword>
<dbReference type="RefSeq" id="WP_097012424.1">
    <property type="nucleotide sequence ID" value="NZ_LT907975.1"/>
</dbReference>
<organism evidence="2 3">
    <name type="scientific">Pseudodesulfovibrio profundus</name>
    <dbReference type="NCBI Taxonomy" id="57320"/>
    <lineage>
        <taxon>Bacteria</taxon>
        <taxon>Pseudomonadati</taxon>
        <taxon>Thermodesulfobacteriota</taxon>
        <taxon>Desulfovibrionia</taxon>
        <taxon>Desulfovibrionales</taxon>
        <taxon>Desulfovibrionaceae</taxon>
    </lineage>
</organism>
<dbReference type="Pfam" id="PF13524">
    <property type="entry name" value="Glyco_trans_1_2"/>
    <property type="match status" value="1"/>
</dbReference>
<dbReference type="SUPFAM" id="SSF53756">
    <property type="entry name" value="UDP-Glycosyltransferase/glycogen phosphorylase"/>
    <property type="match status" value="1"/>
</dbReference>
<dbReference type="Proteomes" id="UP000219215">
    <property type="component" value="Chromosome DPRO"/>
</dbReference>
<dbReference type="EMBL" id="LT907975">
    <property type="protein sequence ID" value="SOB59564.1"/>
    <property type="molecule type" value="Genomic_DNA"/>
</dbReference>